<dbReference type="KEGG" id="pfer:IRI77_13830"/>
<sequence>MVSAKLIHQVEDHWEAISGRFLRLLRSSHGLSHISQLPESEITETCRRLLHNLGNYLVSAHHEDELALHYEKVGRDRYLAGVPLSQALRTVQLMKDATLDFIRDEMVVQSGVDLYAEEELEHRLGRFFDLLVYHLARGYEEACGRK</sequence>
<dbReference type="AlphaFoldDB" id="A0A7S7NWA0"/>
<evidence type="ECO:0000313" key="3">
    <source>
        <dbReference type="Proteomes" id="UP000593892"/>
    </source>
</evidence>
<dbReference type="EMBL" id="CP063849">
    <property type="protein sequence ID" value="QOY90978.1"/>
    <property type="molecule type" value="Genomic_DNA"/>
</dbReference>
<feature type="domain" description="RsbT co-antagonist protein RsbRD N-terminal" evidence="1">
    <location>
        <begin position="34"/>
        <end position="142"/>
    </location>
</feature>
<evidence type="ECO:0000259" key="1">
    <source>
        <dbReference type="Pfam" id="PF14361"/>
    </source>
</evidence>
<name>A0A7S7NWA0_PALFE</name>
<dbReference type="Proteomes" id="UP000593892">
    <property type="component" value="Chromosome"/>
</dbReference>
<organism evidence="2 3">
    <name type="scientific">Paludibaculum fermentans</name>
    <dbReference type="NCBI Taxonomy" id="1473598"/>
    <lineage>
        <taxon>Bacteria</taxon>
        <taxon>Pseudomonadati</taxon>
        <taxon>Acidobacteriota</taxon>
        <taxon>Terriglobia</taxon>
        <taxon>Bryobacterales</taxon>
        <taxon>Bryobacteraceae</taxon>
        <taxon>Paludibaculum</taxon>
    </lineage>
</organism>
<dbReference type="Pfam" id="PF14361">
    <property type="entry name" value="RsbRD_N"/>
    <property type="match status" value="1"/>
</dbReference>
<evidence type="ECO:0000313" key="2">
    <source>
        <dbReference type="EMBL" id="QOY90978.1"/>
    </source>
</evidence>
<dbReference type="RefSeq" id="WP_194452633.1">
    <property type="nucleotide sequence ID" value="NZ_CP063849.1"/>
</dbReference>
<protein>
    <recommendedName>
        <fullName evidence="1">RsbT co-antagonist protein RsbRD N-terminal domain-containing protein</fullName>
    </recommendedName>
</protein>
<proteinExistence type="predicted"/>
<gene>
    <name evidence="2" type="ORF">IRI77_13830</name>
</gene>
<dbReference type="InterPro" id="IPR025751">
    <property type="entry name" value="RsbRD_N_dom"/>
</dbReference>
<accession>A0A7S7NWA0</accession>
<keyword evidence="3" id="KW-1185">Reference proteome</keyword>
<reference evidence="2 3" key="1">
    <citation type="submission" date="2020-10" db="EMBL/GenBank/DDBJ databases">
        <title>Complete genome sequence of Paludibaculum fermentans P105T, a facultatively anaerobic acidobacterium capable of dissimilatory Fe(III) reduction.</title>
        <authorList>
            <person name="Dedysh S.N."/>
            <person name="Beletsky A.V."/>
            <person name="Kulichevskaya I.S."/>
            <person name="Mardanov A.V."/>
            <person name="Ravin N.V."/>
        </authorList>
    </citation>
    <scope>NUCLEOTIDE SEQUENCE [LARGE SCALE GENOMIC DNA]</scope>
    <source>
        <strain evidence="2 3">P105</strain>
    </source>
</reference>